<sequence>MASTAAAVWTPLYPGFLYDPARFRSMITKEEGFVYDPLIVICKRSSVHHKAGPAVEAEEDVASFCARVNALHGEAAAARALASRHSGDDVVETEEEVGSDEDDASTEEGFSHIIGLAEELLEDDDETSSS</sequence>
<evidence type="ECO:0000313" key="2">
    <source>
        <dbReference type="EnsemblPlants" id="OBART04G18390.1"/>
    </source>
</evidence>
<dbReference type="HOGENOM" id="CLU_1868387_0_0_1"/>
<reference evidence="2" key="2">
    <citation type="submission" date="2015-03" db="UniProtKB">
        <authorList>
            <consortium name="EnsemblPlants"/>
        </authorList>
    </citation>
    <scope>IDENTIFICATION</scope>
</reference>
<dbReference type="Gramene" id="OBART04G18390.1">
    <property type="protein sequence ID" value="OBART04G18390.1"/>
    <property type="gene ID" value="OBART04G18390"/>
</dbReference>
<proteinExistence type="predicted"/>
<name>A0A0D3FXU3_9ORYZ</name>
<organism evidence="2">
    <name type="scientific">Oryza barthii</name>
    <dbReference type="NCBI Taxonomy" id="65489"/>
    <lineage>
        <taxon>Eukaryota</taxon>
        <taxon>Viridiplantae</taxon>
        <taxon>Streptophyta</taxon>
        <taxon>Embryophyta</taxon>
        <taxon>Tracheophyta</taxon>
        <taxon>Spermatophyta</taxon>
        <taxon>Magnoliopsida</taxon>
        <taxon>Liliopsida</taxon>
        <taxon>Poales</taxon>
        <taxon>Poaceae</taxon>
        <taxon>BOP clade</taxon>
        <taxon>Oryzoideae</taxon>
        <taxon>Oryzeae</taxon>
        <taxon>Oryzinae</taxon>
        <taxon>Oryza</taxon>
    </lineage>
</organism>
<feature type="region of interest" description="Disordered" evidence="1">
    <location>
        <begin position="82"/>
        <end position="109"/>
    </location>
</feature>
<reference evidence="2" key="1">
    <citation type="journal article" date="2009" name="Rice">
        <title>De Novo Next Generation Sequencing of Plant Genomes.</title>
        <authorList>
            <person name="Rounsley S."/>
            <person name="Marri P.R."/>
            <person name="Yu Y."/>
            <person name="He R."/>
            <person name="Sisneros N."/>
            <person name="Goicoechea J.L."/>
            <person name="Lee S.J."/>
            <person name="Angelova A."/>
            <person name="Kudrna D."/>
            <person name="Luo M."/>
            <person name="Affourtit J."/>
            <person name="Desany B."/>
            <person name="Knight J."/>
            <person name="Niazi F."/>
            <person name="Egholm M."/>
            <person name="Wing R.A."/>
        </authorList>
    </citation>
    <scope>NUCLEOTIDE SEQUENCE [LARGE SCALE GENOMIC DNA]</scope>
    <source>
        <strain evidence="2">cv. IRGC 105608</strain>
    </source>
</reference>
<accession>A0A0D3FXU3</accession>
<evidence type="ECO:0000256" key="1">
    <source>
        <dbReference type="SAM" id="MobiDB-lite"/>
    </source>
</evidence>
<feature type="compositionally biased region" description="Acidic residues" evidence="1">
    <location>
        <begin position="89"/>
        <end position="106"/>
    </location>
</feature>
<protein>
    <submittedName>
        <fullName evidence="2">Uncharacterized protein</fullName>
    </submittedName>
</protein>
<dbReference type="AlphaFoldDB" id="A0A0D3FXU3"/>
<dbReference type="PaxDb" id="65489-OBART04G18390.1"/>
<dbReference type="Proteomes" id="UP000026960">
    <property type="component" value="Chromosome 4"/>
</dbReference>
<dbReference type="EnsemblPlants" id="OBART04G18390.1">
    <property type="protein sequence ID" value="OBART04G18390.1"/>
    <property type="gene ID" value="OBART04G18390"/>
</dbReference>
<keyword evidence="3" id="KW-1185">Reference proteome</keyword>
<evidence type="ECO:0000313" key="3">
    <source>
        <dbReference type="Proteomes" id="UP000026960"/>
    </source>
</evidence>